<evidence type="ECO:0000313" key="3">
    <source>
        <dbReference type="Proteomes" id="UP000070133"/>
    </source>
</evidence>
<evidence type="ECO:0000313" key="2">
    <source>
        <dbReference type="EMBL" id="KXS95877.1"/>
    </source>
</evidence>
<accession>A0A139H091</accession>
<keyword evidence="3" id="KW-1185">Reference proteome</keyword>
<organism evidence="2 3">
    <name type="scientific">Pseudocercospora eumusae</name>
    <dbReference type="NCBI Taxonomy" id="321146"/>
    <lineage>
        <taxon>Eukaryota</taxon>
        <taxon>Fungi</taxon>
        <taxon>Dikarya</taxon>
        <taxon>Ascomycota</taxon>
        <taxon>Pezizomycotina</taxon>
        <taxon>Dothideomycetes</taxon>
        <taxon>Dothideomycetidae</taxon>
        <taxon>Mycosphaerellales</taxon>
        <taxon>Mycosphaerellaceae</taxon>
        <taxon>Pseudocercospora</taxon>
    </lineage>
</organism>
<reference evidence="2 3" key="1">
    <citation type="submission" date="2015-07" db="EMBL/GenBank/DDBJ databases">
        <title>Comparative genomics of the Sigatoka disease complex on banana suggests a link between parallel evolutionary changes in Pseudocercospora fijiensis and Pseudocercospora eumusae and increased virulence on the banana host.</title>
        <authorList>
            <person name="Chang T.-C."/>
            <person name="Salvucci A."/>
            <person name="Crous P.W."/>
            <person name="Stergiopoulos I."/>
        </authorList>
    </citation>
    <scope>NUCLEOTIDE SEQUENCE [LARGE SCALE GENOMIC DNA]</scope>
    <source>
        <strain evidence="2 3">CBS 114824</strain>
    </source>
</reference>
<comment type="caution">
    <text evidence="2">The sequence shown here is derived from an EMBL/GenBank/DDBJ whole genome shotgun (WGS) entry which is preliminary data.</text>
</comment>
<feature type="compositionally biased region" description="Polar residues" evidence="1">
    <location>
        <begin position="152"/>
        <end position="169"/>
    </location>
</feature>
<name>A0A139H091_9PEZI</name>
<proteinExistence type="predicted"/>
<dbReference type="AlphaFoldDB" id="A0A139H091"/>
<protein>
    <submittedName>
        <fullName evidence="2">Uncharacterized protein</fullName>
    </submittedName>
</protein>
<feature type="region of interest" description="Disordered" evidence="1">
    <location>
        <begin position="150"/>
        <end position="169"/>
    </location>
</feature>
<dbReference type="EMBL" id="LFZN01000195">
    <property type="protein sequence ID" value="KXS95877.1"/>
    <property type="molecule type" value="Genomic_DNA"/>
</dbReference>
<gene>
    <name evidence="2" type="ORF">AC578_9949</name>
</gene>
<sequence>MQAVAEYLAEYASKAQVHTKEIKQVIREVSAKVTETNPVLSLVQRMFNKFFARLAFILLHYLRVDCREYKDQKKGYNVSNEGDVRAKGKSLLEKYMQRTDTTLGQPVLHSVSFEFATNYDFTMLTKIKRRQDKTPSRVAKYGPILKTGIVPRSSSTNHSSPMSRNCYTSSRCRIRL</sequence>
<evidence type="ECO:0000256" key="1">
    <source>
        <dbReference type="SAM" id="MobiDB-lite"/>
    </source>
</evidence>
<dbReference type="Proteomes" id="UP000070133">
    <property type="component" value="Unassembled WGS sequence"/>
</dbReference>